<evidence type="ECO:0000256" key="1">
    <source>
        <dbReference type="SAM" id="Phobius"/>
    </source>
</evidence>
<organism evidence="2 3">
    <name type="scientific">Cardiobacterium valvarum</name>
    <dbReference type="NCBI Taxonomy" id="194702"/>
    <lineage>
        <taxon>Bacteria</taxon>
        <taxon>Pseudomonadati</taxon>
        <taxon>Pseudomonadota</taxon>
        <taxon>Gammaproteobacteria</taxon>
        <taxon>Cardiobacteriales</taxon>
        <taxon>Cardiobacteriaceae</taxon>
        <taxon>Cardiobacterium</taxon>
    </lineage>
</organism>
<feature type="transmembrane region" description="Helical" evidence="1">
    <location>
        <begin position="30"/>
        <end position="48"/>
    </location>
</feature>
<keyword evidence="3" id="KW-1185">Reference proteome</keyword>
<evidence type="ECO:0000313" key="2">
    <source>
        <dbReference type="EMBL" id="SUX22033.1"/>
    </source>
</evidence>
<reference evidence="2 3" key="1">
    <citation type="submission" date="2018-06" db="EMBL/GenBank/DDBJ databases">
        <authorList>
            <consortium name="Pathogen Informatics"/>
            <person name="Doyle S."/>
        </authorList>
    </citation>
    <scope>NUCLEOTIDE SEQUENCE [LARGE SCALE GENOMIC DNA]</scope>
    <source>
        <strain evidence="2 3">NCTC13294</strain>
    </source>
</reference>
<proteinExistence type="predicted"/>
<dbReference type="EMBL" id="UFUW01000001">
    <property type="protein sequence ID" value="SUX22033.1"/>
    <property type="molecule type" value="Genomic_DNA"/>
</dbReference>
<keyword evidence="1" id="KW-1133">Transmembrane helix</keyword>
<evidence type="ECO:0000313" key="3">
    <source>
        <dbReference type="Proteomes" id="UP000254572"/>
    </source>
</evidence>
<gene>
    <name evidence="2" type="ORF">NCTC13294_01151</name>
</gene>
<feature type="transmembrane region" description="Helical" evidence="1">
    <location>
        <begin position="7"/>
        <end position="24"/>
    </location>
</feature>
<accession>A0A381E6B8</accession>
<dbReference type="OrthoDB" id="10004394at2"/>
<feature type="transmembrane region" description="Helical" evidence="1">
    <location>
        <begin position="60"/>
        <end position="78"/>
    </location>
</feature>
<name>A0A381E6B8_9GAMM</name>
<dbReference type="RefSeq" id="WP_115611472.1">
    <property type="nucleotide sequence ID" value="NZ_JBHLZC010000001.1"/>
</dbReference>
<protein>
    <submittedName>
        <fullName evidence="2">Uncharacterized protein</fullName>
    </submittedName>
</protein>
<keyword evidence="1" id="KW-0472">Membrane</keyword>
<dbReference type="AlphaFoldDB" id="A0A381E6B8"/>
<dbReference type="Proteomes" id="UP000254572">
    <property type="component" value="Unassembled WGS sequence"/>
</dbReference>
<sequence length="152" mass="17487">MSHKTFILHFVVATAALIAAILGGEFYLSTLLIASPVYFVLYGLTLVIRYRRAPFRKAWLHYPLLSLLLYLLTFAFAWRTYHAIDNLTAAQIVAFPVCPAGETCVPQVIQYRRYLDKHYLYERDSRCVSLRSPGYALVKADIRHCHHTPEQP</sequence>
<keyword evidence="1" id="KW-0812">Transmembrane</keyword>